<dbReference type="SUPFAM" id="SSF52949">
    <property type="entry name" value="Macro domain-like"/>
    <property type="match status" value="2"/>
</dbReference>
<gene>
    <name evidence="6" type="ORF">AB205_0048270</name>
</gene>
<sequence>DLKKGICDLLGKCNSKNVESVAMSAIGTGIALAFPPEVAAKIIGEELKNFVVGNPNTSIKQVQIVTTQLPENQAIFIAFRETLCAIDFGNQIIVCNEQGVPFPRTQLGDFVHKQIGNLSVSVVYDDIVKETTNAIVNSTNFKKWNKGSVAHSIFSVTGEEVIREAQRG</sequence>
<dbReference type="GO" id="GO:0070212">
    <property type="term" value="P:protein poly-ADP-ribosylation"/>
    <property type="evidence" value="ECO:0007669"/>
    <property type="project" value="TreeGrafter"/>
</dbReference>
<dbReference type="GO" id="GO:1990404">
    <property type="term" value="F:NAD+-protein mono-ADP-ribosyltransferase activity"/>
    <property type="evidence" value="ECO:0007669"/>
    <property type="project" value="TreeGrafter"/>
</dbReference>
<evidence type="ECO:0008006" key="8">
    <source>
        <dbReference type="Google" id="ProtNLM"/>
    </source>
</evidence>
<dbReference type="EMBL" id="KV923939">
    <property type="protein sequence ID" value="PIN96784.1"/>
    <property type="molecule type" value="Genomic_DNA"/>
</dbReference>
<dbReference type="InterPro" id="IPR052056">
    <property type="entry name" value="Mono-ARTD/PARP"/>
</dbReference>
<protein>
    <recommendedName>
        <fullName evidence="8">Macro domain-containing protein</fullName>
    </recommendedName>
</protein>
<dbReference type="OrthoDB" id="9902023at2759"/>
<name>A0A2G9P0E3_AQUCT</name>
<dbReference type="AlphaFoldDB" id="A0A2G9P0E3"/>
<evidence type="ECO:0000256" key="5">
    <source>
        <dbReference type="ARBA" id="ARBA00023242"/>
    </source>
</evidence>
<dbReference type="GO" id="GO:0005737">
    <property type="term" value="C:cytoplasm"/>
    <property type="evidence" value="ECO:0007669"/>
    <property type="project" value="TreeGrafter"/>
</dbReference>
<keyword evidence="3" id="KW-0808">Transferase</keyword>
<feature type="non-terminal residue" evidence="6">
    <location>
        <position position="1"/>
    </location>
</feature>
<evidence type="ECO:0000256" key="4">
    <source>
        <dbReference type="ARBA" id="ARBA00023027"/>
    </source>
</evidence>
<dbReference type="GO" id="GO:0003950">
    <property type="term" value="F:NAD+ poly-ADP-ribosyltransferase activity"/>
    <property type="evidence" value="ECO:0007669"/>
    <property type="project" value="TreeGrafter"/>
</dbReference>
<dbReference type="InterPro" id="IPR043472">
    <property type="entry name" value="Macro_dom-like"/>
</dbReference>
<dbReference type="PANTHER" id="PTHR14453">
    <property type="entry name" value="PARP/ZINC FINGER CCCH TYPE DOMAIN CONTAINING PROTEIN"/>
    <property type="match status" value="1"/>
</dbReference>
<dbReference type="Proteomes" id="UP000228934">
    <property type="component" value="Unassembled WGS sequence"/>
</dbReference>
<keyword evidence="2" id="KW-0328">Glycosyltransferase</keyword>
<keyword evidence="5" id="KW-0539">Nucleus</keyword>
<evidence type="ECO:0000256" key="3">
    <source>
        <dbReference type="ARBA" id="ARBA00022679"/>
    </source>
</evidence>
<organism evidence="6 7">
    <name type="scientific">Aquarana catesbeiana</name>
    <name type="common">American bullfrog</name>
    <name type="synonym">Rana catesbeiana</name>
    <dbReference type="NCBI Taxonomy" id="8400"/>
    <lineage>
        <taxon>Eukaryota</taxon>
        <taxon>Metazoa</taxon>
        <taxon>Chordata</taxon>
        <taxon>Craniata</taxon>
        <taxon>Vertebrata</taxon>
        <taxon>Euteleostomi</taxon>
        <taxon>Amphibia</taxon>
        <taxon>Batrachia</taxon>
        <taxon>Anura</taxon>
        <taxon>Neobatrachia</taxon>
        <taxon>Ranoidea</taxon>
        <taxon>Ranidae</taxon>
        <taxon>Aquarana</taxon>
    </lineage>
</organism>
<dbReference type="GO" id="GO:0003714">
    <property type="term" value="F:transcription corepressor activity"/>
    <property type="evidence" value="ECO:0007669"/>
    <property type="project" value="TreeGrafter"/>
</dbReference>
<accession>A0A2G9P0E3</accession>
<feature type="non-terminal residue" evidence="6">
    <location>
        <position position="168"/>
    </location>
</feature>
<evidence type="ECO:0000256" key="2">
    <source>
        <dbReference type="ARBA" id="ARBA00022676"/>
    </source>
</evidence>
<dbReference type="GO" id="GO:0005634">
    <property type="term" value="C:nucleus"/>
    <property type="evidence" value="ECO:0007669"/>
    <property type="project" value="UniProtKB-SubCell"/>
</dbReference>
<reference evidence="7" key="1">
    <citation type="journal article" date="2017" name="Nat. Commun.">
        <title>The North American bullfrog draft genome provides insight into hormonal regulation of long noncoding RNA.</title>
        <authorList>
            <person name="Hammond S.A."/>
            <person name="Warren R.L."/>
            <person name="Vandervalk B.P."/>
            <person name="Kucuk E."/>
            <person name="Khan H."/>
            <person name="Gibb E.A."/>
            <person name="Pandoh P."/>
            <person name="Kirk H."/>
            <person name="Zhao Y."/>
            <person name="Jones M."/>
            <person name="Mungall A.J."/>
            <person name="Coope R."/>
            <person name="Pleasance S."/>
            <person name="Moore R.A."/>
            <person name="Holt R.A."/>
            <person name="Round J.M."/>
            <person name="Ohora S."/>
            <person name="Walle B.V."/>
            <person name="Veldhoen N."/>
            <person name="Helbing C.C."/>
            <person name="Birol I."/>
        </authorList>
    </citation>
    <scope>NUCLEOTIDE SEQUENCE [LARGE SCALE GENOMIC DNA]</scope>
</reference>
<comment type="subcellular location">
    <subcellularLocation>
        <location evidence="1">Nucleus</location>
    </subcellularLocation>
</comment>
<keyword evidence="7" id="KW-1185">Reference proteome</keyword>
<keyword evidence="4" id="KW-0520">NAD</keyword>
<dbReference type="GO" id="GO:0010629">
    <property type="term" value="P:negative regulation of gene expression"/>
    <property type="evidence" value="ECO:0007669"/>
    <property type="project" value="TreeGrafter"/>
</dbReference>
<evidence type="ECO:0000256" key="1">
    <source>
        <dbReference type="ARBA" id="ARBA00004123"/>
    </source>
</evidence>
<dbReference type="Gene3D" id="3.40.220.10">
    <property type="entry name" value="Leucine Aminopeptidase, subunit E, domain 1"/>
    <property type="match status" value="2"/>
</dbReference>
<proteinExistence type="predicted"/>
<evidence type="ECO:0000313" key="6">
    <source>
        <dbReference type="EMBL" id="PIN96784.1"/>
    </source>
</evidence>
<dbReference type="PANTHER" id="PTHR14453:SF99">
    <property type="entry name" value="PROTEIN MONO-ADP-RIBOSYLTRANSFERASE PARP15"/>
    <property type="match status" value="1"/>
</dbReference>
<evidence type="ECO:0000313" key="7">
    <source>
        <dbReference type="Proteomes" id="UP000228934"/>
    </source>
</evidence>